<evidence type="ECO:0000256" key="1">
    <source>
        <dbReference type="SAM" id="SignalP"/>
    </source>
</evidence>
<dbReference type="AlphaFoldDB" id="A0A1Y5PPH3"/>
<dbReference type="Gene3D" id="3.40.710.10">
    <property type="entry name" value="DD-peptidase/beta-lactamase superfamily"/>
    <property type="match status" value="1"/>
</dbReference>
<evidence type="ECO:0000259" key="2">
    <source>
        <dbReference type="Pfam" id="PF00144"/>
    </source>
</evidence>
<name>A0A1Y5PPH3_9SPHN</name>
<feature type="chain" id="PRO_5012170097" evidence="1">
    <location>
        <begin position="21"/>
        <end position="536"/>
    </location>
</feature>
<dbReference type="InterPro" id="IPR050491">
    <property type="entry name" value="AmpC-like"/>
</dbReference>
<dbReference type="KEGG" id="sphu:SPPYR_0808"/>
<sequence length="536" mass="57947">MTRLLLFFAFAVGFAGVAAATESGNAGRDAALADIRAMVEGAEGDVALVVAITDRDRLLMTASHGYADIDRRVPATPDTRFAIGSISKSFTAVALMQMSDEGRFDPDAPVARYLPDFRPRGTYAPITGGALMSHTSGLPNYLAHVASMRFLVTALEGFEPRYAPGAHFWYSNSGYQLLGYVAEAIDKRPFPLILQRRILDPLGMAATSPQIDDRLRRRIATSYERAPDGGLAVAPWFEHIAADGAIVSTAPDMTAYARMLLARGNAPRGRLLSERAFARIVTPVRDDYGYGFDIADGGRMLFHTGSIAGFQAYFAVHLEQGLGLVILGNGPADRALRERIVGRLFGRTPAPQPDLAWREPTGFAARLVGPDGRTLWFRPGPAGELLVDDRGETLTLARIGREAWGAHLTPTGPRAYLFFRDASGKVSDIVEGDMTFVREGAALPSAAPPAYRPLVGRYAAHGEEGPSVRIYAHGGKLTMSYADSSLPIPLIEELPGRFRFATPAYAPEWLQFDAVAGGKAQRLVLSGVPLYRIDLP</sequence>
<dbReference type="InterPro" id="IPR001466">
    <property type="entry name" value="Beta-lactam-related"/>
</dbReference>
<gene>
    <name evidence="3" type="ORF">SPPYR_0808</name>
</gene>
<dbReference type="PANTHER" id="PTHR46825:SF9">
    <property type="entry name" value="BETA-LACTAMASE-RELATED DOMAIN-CONTAINING PROTEIN"/>
    <property type="match status" value="1"/>
</dbReference>
<dbReference type="Pfam" id="PF00144">
    <property type="entry name" value="Beta-lactamase"/>
    <property type="match status" value="1"/>
</dbReference>
<dbReference type="InterPro" id="IPR012338">
    <property type="entry name" value="Beta-lactam/transpept-like"/>
</dbReference>
<organism evidence="3">
    <name type="scientific">uncultured Sphingopyxis sp</name>
    <dbReference type="NCBI Taxonomy" id="310581"/>
    <lineage>
        <taxon>Bacteria</taxon>
        <taxon>Pseudomonadati</taxon>
        <taxon>Pseudomonadota</taxon>
        <taxon>Alphaproteobacteria</taxon>
        <taxon>Sphingomonadales</taxon>
        <taxon>Sphingomonadaceae</taxon>
        <taxon>Sphingopyxis</taxon>
        <taxon>environmental samples</taxon>
    </lineage>
</organism>
<dbReference type="SUPFAM" id="SSF56601">
    <property type="entry name" value="beta-lactamase/transpeptidase-like"/>
    <property type="match status" value="1"/>
</dbReference>
<protein>
    <submittedName>
        <fullName evidence="3">Beta-lactamase</fullName>
    </submittedName>
</protein>
<proteinExistence type="predicted"/>
<feature type="domain" description="Beta-lactamase-related" evidence="2">
    <location>
        <begin position="47"/>
        <end position="333"/>
    </location>
</feature>
<reference evidence="3" key="1">
    <citation type="submission" date="2016-03" db="EMBL/GenBank/DDBJ databases">
        <authorList>
            <person name="Ploux O."/>
        </authorList>
    </citation>
    <scope>NUCLEOTIDE SEQUENCE</scope>
    <source>
        <strain evidence="3">UC10</strain>
    </source>
</reference>
<dbReference type="RefSeq" id="WP_295323945.1">
    <property type="nucleotide sequence ID" value="NZ_LT598653.1"/>
</dbReference>
<evidence type="ECO:0000313" key="3">
    <source>
        <dbReference type="EMBL" id="SBV31928.1"/>
    </source>
</evidence>
<dbReference type="EMBL" id="LT598653">
    <property type="protein sequence ID" value="SBV31928.1"/>
    <property type="molecule type" value="Genomic_DNA"/>
</dbReference>
<accession>A0A1Y5PPH3</accession>
<feature type="signal peptide" evidence="1">
    <location>
        <begin position="1"/>
        <end position="20"/>
    </location>
</feature>
<dbReference type="PANTHER" id="PTHR46825">
    <property type="entry name" value="D-ALANYL-D-ALANINE-CARBOXYPEPTIDASE/ENDOPEPTIDASE AMPH"/>
    <property type="match status" value="1"/>
</dbReference>
<keyword evidence="1" id="KW-0732">Signal</keyword>